<dbReference type="GO" id="GO:0008237">
    <property type="term" value="F:metallopeptidase activity"/>
    <property type="evidence" value="ECO:0007669"/>
    <property type="project" value="InterPro"/>
</dbReference>
<protein>
    <recommendedName>
        <fullName evidence="3">Metallopeptidase</fullName>
    </recommendedName>
</protein>
<feature type="chain" id="PRO_5028025034" description="Metallopeptidase" evidence="1">
    <location>
        <begin position="34"/>
        <end position="255"/>
    </location>
</feature>
<dbReference type="EMBL" id="DSOK01000250">
    <property type="protein sequence ID" value="HEN15543.1"/>
    <property type="molecule type" value="Genomic_DNA"/>
</dbReference>
<dbReference type="AlphaFoldDB" id="A0A7C2K0Y9"/>
<organism evidence="2">
    <name type="scientific">Schlesneria paludicola</name>
    <dbReference type="NCBI Taxonomy" id="360056"/>
    <lineage>
        <taxon>Bacteria</taxon>
        <taxon>Pseudomonadati</taxon>
        <taxon>Planctomycetota</taxon>
        <taxon>Planctomycetia</taxon>
        <taxon>Planctomycetales</taxon>
        <taxon>Planctomycetaceae</taxon>
        <taxon>Schlesneria</taxon>
    </lineage>
</organism>
<gene>
    <name evidence="2" type="ORF">ENQ76_08760</name>
</gene>
<keyword evidence="1" id="KW-0732">Signal</keyword>
<evidence type="ECO:0000256" key="1">
    <source>
        <dbReference type="SAM" id="SignalP"/>
    </source>
</evidence>
<dbReference type="SUPFAM" id="SSF55486">
    <property type="entry name" value="Metalloproteases ('zincins'), catalytic domain"/>
    <property type="match status" value="1"/>
</dbReference>
<proteinExistence type="predicted"/>
<accession>A0A7C2K0Y9</accession>
<sequence length="255" mass="29315">MGRRSNRLRPLGALRKIALLCGWLLTWAASAAAADFTPTEMYQPRELCGFALKVHPQAIEHPAELALCLDELESQLQNIRRVVPDRPLAKLEQVPIWIEWEVRPHGAAEVHVSAGWLRENGYNPDKLYAVEINNCRNFVEWSRRTQPWMVLHELAHAYHHRVLGSRHRGLRTAFAEADEQQLYERVQHVDGRYERAYALTNVDEYFAELTEAYFGRNDFFPFTAAELQTHDPVGFLTLQGIWGPPVNRPERGASP</sequence>
<reference evidence="2" key="1">
    <citation type="journal article" date="2020" name="mSystems">
        <title>Genome- and Community-Level Interaction Insights into Carbon Utilization and Element Cycling Functions of Hydrothermarchaeota in Hydrothermal Sediment.</title>
        <authorList>
            <person name="Zhou Z."/>
            <person name="Liu Y."/>
            <person name="Xu W."/>
            <person name="Pan J."/>
            <person name="Luo Z.H."/>
            <person name="Li M."/>
        </authorList>
    </citation>
    <scope>NUCLEOTIDE SEQUENCE [LARGE SCALE GENOMIC DNA]</scope>
    <source>
        <strain evidence="2">SpSt-339</strain>
    </source>
</reference>
<dbReference type="InterPro" id="IPR024079">
    <property type="entry name" value="MetalloPept_cat_dom_sf"/>
</dbReference>
<comment type="caution">
    <text evidence="2">The sequence shown here is derived from an EMBL/GenBank/DDBJ whole genome shotgun (WGS) entry which is preliminary data.</text>
</comment>
<evidence type="ECO:0000313" key="2">
    <source>
        <dbReference type="EMBL" id="HEN15543.1"/>
    </source>
</evidence>
<name>A0A7C2K0Y9_9PLAN</name>
<evidence type="ECO:0008006" key="3">
    <source>
        <dbReference type="Google" id="ProtNLM"/>
    </source>
</evidence>
<feature type="signal peptide" evidence="1">
    <location>
        <begin position="1"/>
        <end position="33"/>
    </location>
</feature>
<dbReference type="Gene3D" id="3.40.390.10">
    <property type="entry name" value="Collagenase (Catalytic Domain)"/>
    <property type="match status" value="1"/>
</dbReference>